<dbReference type="AlphaFoldDB" id="A0A1H1YFH2"/>
<keyword evidence="2" id="KW-0812">Transmembrane</keyword>
<evidence type="ECO:0000256" key="2">
    <source>
        <dbReference type="SAM" id="Phobius"/>
    </source>
</evidence>
<evidence type="ECO:0000256" key="1">
    <source>
        <dbReference type="SAM" id="MobiDB-lite"/>
    </source>
</evidence>
<keyword evidence="2" id="KW-1133">Transmembrane helix</keyword>
<dbReference type="Proteomes" id="UP000198859">
    <property type="component" value="Chromosome I"/>
</dbReference>
<protein>
    <submittedName>
        <fullName evidence="3">Uncharacterized protein</fullName>
    </submittedName>
</protein>
<organism evidence="3 4">
    <name type="scientific">Nocardioides scoriae</name>
    <dbReference type="NCBI Taxonomy" id="642780"/>
    <lineage>
        <taxon>Bacteria</taxon>
        <taxon>Bacillati</taxon>
        <taxon>Actinomycetota</taxon>
        <taxon>Actinomycetes</taxon>
        <taxon>Propionibacteriales</taxon>
        <taxon>Nocardioidaceae</taxon>
        <taxon>Nocardioides</taxon>
    </lineage>
</organism>
<feature type="region of interest" description="Disordered" evidence="1">
    <location>
        <begin position="161"/>
        <end position="180"/>
    </location>
</feature>
<feature type="compositionally biased region" description="Pro residues" evidence="1">
    <location>
        <begin position="169"/>
        <end position="180"/>
    </location>
</feature>
<keyword evidence="2" id="KW-0472">Membrane</keyword>
<proteinExistence type="predicted"/>
<keyword evidence="4" id="KW-1185">Reference proteome</keyword>
<accession>A0A1H1YFH2</accession>
<gene>
    <name evidence="3" type="ORF">SAMN04488570_3830</name>
</gene>
<name>A0A1H1YFH2_9ACTN</name>
<dbReference type="STRING" id="642780.SAMN04488570_3830"/>
<dbReference type="EMBL" id="LT629757">
    <property type="protein sequence ID" value="SDT20268.1"/>
    <property type="molecule type" value="Genomic_DNA"/>
</dbReference>
<feature type="transmembrane region" description="Helical" evidence="2">
    <location>
        <begin position="126"/>
        <end position="156"/>
    </location>
</feature>
<evidence type="ECO:0000313" key="3">
    <source>
        <dbReference type="EMBL" id="SDT20268.1"/>
    </source>
</evidence>
<evidence type="ECO:0000313" key="4">
    <source>
        <dbReference type="Proteomes" id="UP000198859"/>
    </source>
</evidence>
<sequence length="180" mass="17845">MVGGVLVLLGAAVLATGLFLTVSRGVATDAVVLLRGAGRPVGVGVPVGEERMVFVPRGEPVPDCAVTTADGTDLALEPTTTSTTVTTMGRTWVGVATFTSPSAEVRIGCASPVDALRVGSPLGAGFAVGLVATVLGSLLLGGSGLAVLVTTLVLWLSRPPRSDRAPAAAPGPPSSPPPAW</sequence>
<reference evidence="4" key="1">
    <citation type="submission" date="2016-10" db="EMBL/GenBank/DDBJ databases">
        <authorList>
            <person name="Varghese N."/>
            <person name="Submissions S."/>
        </authorList>
    </citation>
    <scope>NUCLEOTIDE SEQUENCE [LARGE SCALE GENOMIC DNA]</scope>
    <source>
        <strain evidence="4">DSM 22127</strain>
    </source>
</reference>